<organism evidence="1 2">
    <name type="scientific">Kickxella alabastrina</name>
    <dbReference type="NCBI Taxonomy" id="61397"/>
    <lineage>
        <taxon>Eukaryota</taxon>
        <taxon>Fungi</taxon>
        <taxon>Fungi incertae sedis</taxon>
        <taxon>Zoopagomycota</taxon>
        <taxon>Kickxellomycotina</taxon>
        <taxon>Kickxellomycetes</taxon>
        <taxon>Kickxellales</taxon>
        <taxon>Kickxellaceae</taxon>
        <taxon>Kickxella</taxon>
    </lineage>
</organism>
<sequence>NKIDEMRGGHYTNSVATTAASGNGRRNSIFRRSDGDDDIRVSTPDQPLLDTRGSRSSSMDADSDLQRRRLSSVSSSGEMTEFERALGQSQRGYQVLALVCALLISGKTLV</sequence>
<gene>
    <name evidence="1" type="ORF">LPJ66_002183</name>
</gene>
<comment type="caution">
    <text evidence="1">The sequence shown here is derived from an EMBL/GenBank/DDBJ whole genome shotgun (WGS) entry which is preliminary data.</text>
</comment>
<feature type="non-terminal residue" evidence="1">
    <location>
        <position position="1"/>
    </location>
</feature>
<evidence type="ECO:0000313" key="1">
    <source>
        <dbReference type="EMBL" id="KAJ1899311.1"/>
    </source>
</evidence>
<evidence type="ECO:0000313" key="2">
    <source>
        <dbReference type="Proteomes" id="UP001150581"/>
    </source>
</evidence>
<proteinExistence type="predicted"/>
<dbReference type="EMBL" id="JANBPG010000163">
    <property type="protein sequence ID" value="KAJ1899311.1"/>
    <property type="molecule type" value="Genomic_DNA"/>
</dbReference>
<keyword evidence="2" id="KW-1185">Reference proteome</keyword>
<accession>A0ACC1IR41</accession>
<dbReference type="Proteomes" id="UP001150581">
    <property type="component" value="Unassembled WGS sequence"/>
</dbReference>
<reference evidence="1" key="1">
    <citation type="submission" date="2022-07" db="EMBL/GenBank/DDBJ databases">
        <title>Phylogenomic reconstructions and comparative analyses of Kickxellomycotina fungi.</title>
        <authorList>
            <person name="Reynolds N.K."/>
            <person name="Stajich J.E."/>
            <person name="Barry K."/>
            <person name="Grigoriev I.V."/>
            <person name="Crous P."/>
            <person name="Smith M.E."/>
        </authorList>
    </citation>
    <scope>NUCLEOTIDE SEQUENCE</scope>
    <source>
        <strain evidence="1">Benny 63K</strain>
    </source>
</reference>
<name>A0ACC1IR41_9FUNG</name>
<protein>
    <submittedName>
        <fullName evidence="1">Uncharacterized protein</fullName>
    </submittedName>
</protein>